<evidence type="ECO:0000313" key="4">
    <source>
        <dbReference type="RefSeq" id="XP_022735242.1"/>
    </source>
</evidence>
<keyword evidence="3" id="KW-1185">Reference proteome</keyword>
<gene>
    <name evidence="4" type="primary">LOC111288571</name>
</gene>
<organism evidence="3 4">
    <name type="scientific">Durio zibethinus</name>
    <name type="common">Durian</name>
    <dbReference type="NCBI Taxonomy" id="66656"/>
    <lineage>
        <taxon>Eukaryota</taxon>
        <taxon>Viridiplantae</taxon>
        <taxon>Streptophyta</taxon>
        <taxon>Embryophyta</taxon>
        <taxon>Tracheophyta</taxon>
        <taxon>Spermatophyta</taxon>
        <taxon>Magnoliopsida</taxon>
        <taxon>eudicotyledons</taxon>
        <taxon>Gunneridae</taxon>
        <taxon>Pentapetalae</taxon>
        <taxon>rosids</taxon>
        <taxon>malvids</taxon>
        <taxon>Malvales</taxon>
        <taxon>Malvaceae</taxon>
        <taxon>Helicteroideae</taxon>
        <taxon>Durio</taxon>
    </lineage>
</organism>
<name>A0A6P5Y470_DURZI</name>
<sequence length="397" mass="44924">MEPAKIDWKRINSRFVEDCVYEHINAPKWFDFLALEDSNSIDDQAWFCRPDCNHPMTAEEFLQTTPPSKVLISAFLYLFFALLFQFLFHCLIFALVHLLKLARSANGSGSGSLSLGERNQGDYKLKQRGQVQSLVSSKIDPTFDEDSENLNPNLSTPLNHQAKSLKAAIKSSSGKKKPIVDISQSTNFSARKLFSGRDILNHITEFCNELKKLATRAKEREDEEKLSDKKSQEAVVVKKVSGQVLGDLDMTEKERKPLLEMGKEKLEGMEKGSAKDKERRKKSRSNDETENIPVSLNLEYVKHKGQERVLQIRTNPPSPQCFSAPHAPMKNSPSKASRSRLMERGILQELKQTKDINKDEPPAEKPGNISSSTNIIDGRQARALDVFWFLKPCTLSE</sequence>
<feature type="region of interest" description="Disordered" evidence="1">
    <location>
        <begin position="350"/>
        <end position="375"/>
    </location>
</feature>
<keyword evidence="2" id="KW-0812">Transmembrane</keyword>
<keyword evidence="2" id="KW-1133">Transmembrane helix</keyword>
<dbReference type="PANTHER" id="PTHR36373:SF1">
    <property type="entry name" value="EXPRESSED PROTEIN"/>
    <property type="match status" value="1"/>
</dbReference>
<dbReference type="PANTHER" id="PTHR36373">
    <property type="entry name" value="EXPRESSED PROTEIN"/>
    <property type="match status" value="1"/>
</dbReference>
<feature type="region of interest" description="Disordered" evidence="1">
    <location>
        <begin position="248"/>
        <end position="291"/>
    </location>
</feature>
<dbReference type="KEGG" id="dzi:111288571"/>
<feature type="compositionally biased region" description="Basic and acidic residues" evidence="1">
    <location>
        <begin position="351"/>
        <end position="363"/>
    </location>
</feature>
<evidence type="ECO:0000256" key="2">
    <source>
        <dbReference type="SAM" id="Phobius"/>
    </source>
</evidence>
<feature type="compositionally biased region" description="Basic and acidic residues" evidence="1">
    <location>
        <begin position="250"/>
        <end position="277"/>
    </location>
</feature>
<dbReference type="Proteomes" id="UP000515121">
    <property type="component" value="Unplaced"/>
</dbReference>
<dbReference type="GeneID" id="111288571"/>
<reference evidence="4" key="1">
    <citation type="submission" date="2025-08" db="UniProtKB">
        <authorList>
            <consortium name="RefSeq"/>
        </authorList>
    </citation>
    <scope>IDENTIFICATION</scope>
    <source>
        <tissue evidence="4">Fruit stalk</tissue>
    </source>
</reference>
<dbReference type="OrthoDB" id="1924112at2759"/>
<proteinExistence type="predicted"/>
<dbReference type="AlphaFoldDB" id="A0A6P5Y470"/>
<protein>
    <submittedName>
        <fullName evidence="4">Uncharacterized protein LOC111288571 isoform X1</fullName>
    </submittedName>
</protein>
<evidence type="ECO:0000313" key="3">
    <source>
        <dbReference type="Proteomes" id="UP000515121"/>
    </source>
</evidence>
<evidence type="ECO:0000256" key="1">
    <source>
        <dbReference type="SAM" id="MobiDB-lite"/>
    </source>
</evidence>
<dbReference type="RefSeq" id="XP_022735242.1">
    <property type="nucleotide sequence ID" value="XM_022879507.1"/>
</dbReference>
<accession>A0A6P5Y470</accession>
<keyword evidence="2" id="KW-0472">Membrane</keyword>
<feature type="transmembrane region" description="Helical" evidence="2">
    <location>
        <begin position="74"/>
        <end position="99"/>
    </location>
</feature>